<dbReference type="PATRIC" id="fig|504832.7.peg.1943"/>
<dbReference type="Gene3D" id="1.10.150.250">
    <property type="entry name" value="Flavinator of succinate dehydrogenase"/>
    <property type="match status" value="1"/>
</dbReference>
<dbReference type="RefSeq" id="WP_013913078.1">
    <property type="nucleotide sequence ID" value="NC_011386.1"/>
</dbReference>
<evidence type="ECO:0000313" key="5">
    <source>
        <dbReference type="Proteomes" id="UP000007730"/>
    </source>
</evidence>
<evidence type="ECO:0000313" key="4">
    <source>
        <dbReference type="EMBL" id="AEI06533.1"/>
    </source>
</evidence>
<dbReference type="HOGENOM" id="CLU_103054_1_0_5"/>
<accession>F8BTN3</accession>
<dbReference type="InterPro" id="IPR036714">
    <property type="entry name" value="SDH_sf"/>
</dbReference>
<dbReference type="InterPro" id="IPR005631">
    <property type="entry name" value="SDH"/>
</dbReference>
<dbReference type="AlphaFoldDB" id="F8BTN3"/>
<dbReference type="KEGG" id="ocg:OCA5_c18200"/>
<dbReference type="Pfam" id="PF03937">
    <property type="entry name" value="Sdh5"/>
    <property type="match status" value="1"/>
</dbReference>
<name>F8BTN3_AFIC5</name>
<dbReference type="STRING" id="504832.OCA5_c18200"/>
<keyword evidence="5" id="KW-1185">Reference proteome</keyword>
<keyword evidence="3" id="KW-0143">Chaperone</keyword>
<dbReference type="GO" id="GO:0006099">
    <property type="term" value="P:tricarboxylic acid cycle"/>
    <property type="evidence" value="ECO:0007669"/>
    <property type="project" value="TreeGrafter"/>
</dbReference>
<sequence length="96" mass="10927">MSASTRSSHGLDDRRKRLLFRCWHRGTKEMDFILGRFADAHIADLSEDEVVDLERLIELADPDLYNAFNDKIVLDPVYADGIFRRIKAFTGSGTPA</sequence>
<proteinExistence type="inferred from homology"/>
<comment type="similarity">
    <text evidence="1">Belongs to the SdhE FAD assembly factor family.</text>
</comment>
<dbReference type="eggNOG" id="COG2938">
    <property type="taxonomic scope" value="Bacteria"/>
</dbReference>
<evidence type="ECO:0000256" key="2">
    <source>
        <dbReference type="ARBA" id="ARBA00019418"/>
    </source>
</evidence>
<organism evidence="4 5">
    <name type="scientific">Afipia carboxidovorans (strain ATCC 49405 / DSM 1227 / KCTC 32145 / OM5)</name>
    <name type="common">Oligotropha carboxidovorans</name>
    <dbReference type="NCBI Taxonomy" id="504832"/>
    <lineage>
        <taxon>Bacteria</taxon>
        <taxon>Pseudomonadati</taxon>
        <taxon>Pseudomonadota</taxon>
        <taxon>Alphaproteobacteria</taxon>
        <taxon>Hyphomicrobiales</taxon>
        <taxon>Nitrobacteraceae</taxon>
        <taxon>Afipia</taxon>
    </lineage>
</organism>
<dbReference type="Proteomes" id="UP000007730">
    <property type="component" value="Chromosome"/>
</dbReference>
<protein>
    <recommendedName>
        <fullName evidence="2">FAD assembly factor SdhE</fullName>
    </recommendedName>
</protein>
<dbReference type="PANTHER" id="PTHR12469">
    <property type="entry name" value="PROTEIN EMI5 HOMOLOG, MITOCHONDRIAL"/>
    <property type="match status" value="1"/>
</dbReference>
<reference evidence="4 5" key="1">
    <citation type="journal article" date="2011" name="J. Bacteriol.">
        <title>Complete genome sequences of the chemolithoautotrophic Oligotropha carboxidovorans strains OM4 and OM5.</title>
        <authorList>
            <person name="Volland S."/>
            <person name="Rachinger M."/>
            <person name="Strittmatter A."/>
            <person name="Daniel R."/>
            <person name="Gottschalk G."/>
            <person name="Meyer O."/>
        </authorList>
    </citation>
    <scope>NUCLEOTIDE SEQUENCE [LARGE SCALE GENOMIC DNA]</scope>
    <source>
        <strain evidence="5">ATCC 49405 / DSM 1227 / KCTC 32145 / OM5</strain>
    </source>
</reference>
<evidence type="ECO:0000256" key="3">
    <source>
        <dbReference type="ARBA" id="ARBA00023186"/>
    </source>
</evidence>
<evidence type="ECO:0000256" key="1">
    <source>
        <dbReference type="ARBA" id="ARBA00008571"/>
    </source>
</evidence>
<dbReference type="EMBL" id="CP002826">
    <property type="protein sequence ID" value="AEI06533.1"/>
    <property type="molecule type" value="Genomic_DNA"/>
</dbReference>
<dbReference type="OrthoDB" id="9807264at2"/>
<dbReference type="PANTHER" id="PTHR12469:SF2">
    <property type="entry name" value="SUCCINATE DEHYDROGENASE ASSEMBLY FACTOR 2, MITOCHONDRIAL"/>
    <property type="match status" value="1"/>
</dbReference>
<gene>
    <name evidence="4" type="ordered locus">OCA5_c18200</name>
</gene>
<dbReference type="SUPFAM" id="SSF109910">
    <property type="entry name" value="YgfY-like"/>
    <property type="match status" value="1"/>
</dbReference>